<feature type="domain" description="DUF7081" evidence="1">
    <location>
        <begin position="32"/>
        <end position="110"/>
    </location>
</feature>
<evidence type="ECO:0000259" key="1">
    <source>
        <dbReference type="Pfam" id="PF23299"/>
    </source>
</evidence>
<organism evidence="2 3">
    <name type="scientific">Solanum pennellii</name>
    <name type="common">Tomato</name>
    <name type="synonym">Lycopersicon pennellii</name>
    <dbReference type="NCBI Taxonomy" id="28526"/>
    <lineage>
        <taxon>Eukaryota</taxon>
        <taxon>Viridiplantae</taxon>
        <taxon>Streptophyta</taxon>
        <taxon>Embryophyta</taxon>
        <taxon>Tracheophyta</taxon>
        <taxon>Spermatophyta</taxon>
        <taxon>Magnoliopsida</taxon>
        <taxon>eudicotyledons</taxon>
        <taxon>Gunneridae</taxon>
        <taxon>Pentapetalae</taxon>
        <taxon>asterids</taxon>
        <taxon>lamiids</taxon>
        <taxon>Solanales</taxon>
        <taxon>Solanaceae</taxon>
        <taxon>Solanoideae</taxon>
        <taxon>Solaneae</taxon>
        <taxon>Solanum</taxon>
        <taxon>Solanum subgen. Lycopersicon</taxon>
    </lineage>
</organism>
<reference evidence="3" key="2">
    <citation type="submission" date="2025-08" db="UniProtKB">
        <authorList>
            <consortium name="RefSeq"/>
        </authorList>
    </citation>
    <scope>IDENTIFICATION</scope>
</reference>
<dbReference type="PANTHER" id="PTHR33345:SF2">
    <property type="entry name" value="OBERON-LIKE PHD FINGER DOMAIN-CONTAINING PROTEIN"/>
    <property type="match status" value="1"/>
</dbReference>
<dbReference type="GeneID" id="107030294"/>
<dbReference type="Pfam" id="PF23299">
    <property type="entry name" value="DUF7081"/>
    <property type="match status" value="1"/>
</dbReference>
<dbReference type="Proteomes" id="UP000694930">
    <property type="component" value="Chromosome 9"/>
</dbReference>
<reference evidence="2" key="1">
    <citation type="journal article" date="2014" name="Nat. Genet.">
        <title>The genome of the stress-tolerant wild tomato species Solanum pennellii.</title>
        <authorList>
            <person name="Bolger A."/>
            <person name="Scossa F."/>
            <person name="Bolger M.E."/>
            <person name="Lanz C."/>
            <person name="Maumus F."/>
            <person name="Tohge T."/>
            <person name="Quesneville H."/>
            <person name="Alseekh S."/>
            <person name="Sorensen I."/>
            <person name="Lichtenstein G."/>
            <person name="Fich E.A."/>
            <person name="Conte M."/>
            <person name="Keller H."/>
            <person name="Schneeberger K."/>
            <person name="Schwacke R."/>
            <person name="Ofner I."/>
            <person name="Vrebalov J."/>
            <person name="Xu Y."/>
            <person name="Osorio S."/>
            <person name="Aflitos S.A."/>
            <person name="Schijlen E."/>
            <person name="Jimenez-Gomez J.M."/>
            <person name="Ryngajllo M."/>
            <person name="Kimura S."/>
            <person name="Kumar R."/>
            <person name="Koenig D."/>
            <person name="Headland L.R."/>
            <person name="Maloof J.N."/>
            <person name="Sinha N."/>
            <person name="van Ham R.C."/>
            <person name="Lankhorst R.K."/>
            <person name="Mao L."/>
            <person name="Vogel A."/>
            <person name="Arsova B."/>
            <person name="Panstruga R."/>
            <person name="Fei Z."/>
            <person name="Rose J.K."/>
            <person name="Zamir D."/>
            <person name="Carrari F."/>
            <person name="Giovannoni J.J."/>
            <person name="Weigel D."/>
            <person name="Usadel B."/>
            <person name="Fernie A.R."/>
        </authorList>
    </citation>
    <scope>NUCLEOTIDE SEQUENCE [LARGE SCALE GENOMIC DNA]</scope>
    <source>
        <strain evidence="2">cv. LA0716</strain>
    </source>
</reference>
<keyword evidence="2" id="KW-1185">Reference proteome</keyword>
<evidence type="ECO:0000313" key="3">
    <source>
        <dbReference type="RefSeq" id="XP_015087110.1"/>
    </source>
</evidence>
<sequence>MSAKEEDGEIRAHVVYNGSTCRISEIGFEHYPLSECDIGEGLPHALVDFPNSCEKLGWQAEKRVSRSGILRDRYLYIPKNCKAPKGGKRIDMIEMTTSLRTELQSLLPDFLIRAITCKAGNKICRSLSKENPFPAMVCDICCTGPIVGDYDGYNYVR</sequence>
<dbReference type="InterPro" id="IPR055508">
    <property type="entry name" value="DUF7081"/>
</dbReference>
<gene>
    <name evidence="3" type="primary">LOC107030294</name>
</gene>
<dbReference type="PANTHER" id="PTHR33345">
    <property type="entry name" value="ADAPTER PROTEIN, PUTATIVE-RELATED"/>
    <property type="match status" value="1"/>
</dbReference>
<proteinExistence type="predicted"/>
<accession>A0ABM1HL61</accession>
<evidence type="ECO:0000313" key="2">
    <source>
        <dbReference type="Proteomes" id="UP000694930"/>
    </source>
</evidence>
<name>A0ABM1HL61_SOLPN</name>
<dbReference type="RefSeq" id="XP_015087110.1">
    <property type="nucleotide sequence ID" value="XM_015231624.1"/>
</dbReference>
<protein>
    <submittedName>
        <fullName evidence="3">Uncharacterized protein LOC107030294</fullName>
    </submittedName>
</protein>